<gene>
    <name evidence="1" type="ORF">SCUD_LOCUS5772</name>
</gene>
<accession>A0A183JST4</accession>
<protein>
    <submittedName>
        <fullName evidence="1 3">Uncharacterized protein</fullName>
    </submittedName>
</protein>
<reference evidence="3" key="1">
    <citation type="submission" date="2016-06" db="UniProtKB">
        <authorList>
            <consortium name="WormBaseParasite"/>
        </authorList>
    </citation>
    <scope>IDENTIFICATION</scope>
</reference>
<evidence type="ECO:0000313" key="1">
    <source>
        <dbReference type="EMBL" id="VDO98270.1"/>
    </source>
</evidence>
<dbReference type="Proteomes" id="UP000279833">
    <property type="component" value="Unassembled WGS sequence"/>
</dbReference>
<name>A0A183JST4_9TREM</name>
<sequence>MYLSGFFSCISRYDLHAFDQIAYKNEKNLSDVSNGNQESNEILIDADYSSDLLSTNEIFKKFGEIVSEESNPNDLISSVLDPHHLVSSSRLSIQCGKYVLNRVKLTLTWEYEDPTLFHGEG</sequence>
<dbReference type="AlphaFoldDB" id="A0A183JST4"/>
<evidence type="ECO:0000313" key="2">
    <source>
        <dbReference type="Proteomes" id="UP000279833"/>
    </source>
</evidence>
<dbReference type="EMBL" id="UZAK01010314">
    <property type="protein sequence ID" value="VDO98270.1"/>
    <property type="molecule type" value="Genomic_DNA"/>
</dbReference>
<reference evidence="1 2" key="2">
    <citation type="submission" date="2018-11" db="EMBL/GenBank/DDBJ databases">
        <authorList>
            <consortium name="Pathogen Informatics"/>
        </authorList>
    </citation>
    <scope>NUCLEOTIDE SEQUENCE [LARGE SCALE GENOMIC DNA]</scope>
    <source>
        <strain evidence="1">Dakar</strain>
        <strain evidence="2">Dakar, Senegal</strain>
    </source>
</reference>
<proteinExistence type="predicted"/>
<organism evidence="3">
    <name type="scientific">Schistosoma curassoni</name>
    <dbReference type="NCBI Taxonomy" id="6186"/>
    <lineage>
        <taxon>Eukaryota</taxon>
        <taxon>Metazoa</taxon>
        <taxon>Spiralia</taxon>
        <taxon>Lophotrochozoa</taxon>
        <taxon>Platyhelminthes</taxon>
        <taxon>Trematoda</taxon>
        <taxon>Digenea</taxon>
        <taxon>Strigeidida</taxon>
        <taxon>Schistosomatoidea</taxon>
        <taxon>Schistosomatidae</taxon>
        <taxon>Schistosoma</taxon>
    </lineage>
</organism>
<dbReference type="WBParaSite" id="SCUD_0000577401-mRNA-1">
    <property type="protein sequence ID" value="SCUD_0000577401-mRNA-1"/>
    <property type="gene ID" value="SCUD_0000577401"/>
</dbReference>
<evidence type="ECO:0000313" key="3">
    <source>
        <dbReference type="WBParaSite" id="SCUD_0000577401-mRNA-1"/>
    </source>
</evidence>
<keyword evidence="2" id="KW-1185">Reference proteome</keyword>